<accession>A0A4D7QHN6</accession>
<keyword evidence="1" id="KW-0812">Transmembrane</keyword>
<feature type="transmembrane region" description="Helical" evidence="1">
    <location>
        <begin position="81"/>
        <end position="101"/>
    </location>
</feature>
<evidence type="ECO:0000313" key="3">
    <source>
        <dbReference type="Proteomes" id="UP000298588"/>
    </source>
</evidence>
<dbReference type="KEGG" id="paqt:E8L99_05905"/>
<dbReference type="AlphaFoldDB" id="A0A4D7QHN6"/>
<reference evidence="2 3" key="1">
    <citation type="submission" date="2019-04" db="EMBL/GenBank/DDBJ databases">
        <title>Phreatobacter aquaticus sp. nov.</title>
        <authorList>
            <person name="Choi A."/>
            <person name="Baek K."/>
        </authorList>
    </citation>
    <scope>NUCLEOTIDE SEQUENCE [LARGE SCALE GENOMIC DNA]</scope>
    <source>
        <strain evidence="2 3">NMCR1094</strain>
    </source>
</reference>
<feature type="transmembrane region" description="Helical" evidence="1">
    <location>
        <begin position="20"/>
        <end position="38"/>
    </location>
</feature>
<keyword evidence="1" id="KW-1133">Transmembrane helix</keyword>
<organism evidence="2 3">
    <name type="scientific">Phreatobacter aquaticus</name>
    <dbReference type="NCBI Taxonomy" id="2570229"/>
    <lineage>
        <taxon>Bacteria</taxon>
        <taxon>Pseudomonadati</taxon>
        <taxon>Pseudomonadota</taxon>
        <taxon>Alphaproteobacteria</taxon>
        <taxon>Hyphomicrobiales</taxon>
        <taxon>Phreatobacteraceae</taxon>
        <taxon>Phreatobacter</taxon>
    </lineage>
</organism>
<keyword evidence="1" id="KW-0472">Membrane</keyword>
<dbReference type="RefSeq" id="WP_137098673.1">
    <property type="nucleotide sequence ID" value="NZ_CP039865.1"/>
</dbReference>
<feature type="transmembrane region" description="Helical" evidence="1">
    <location>
        <begin position="50"/>
        <end position="69"/>
    </location>
</feature>
<evidence type="ECO:0000256" key="1">
    <source>
        <dbReference type="SAM" id="Phobius"/>
    </source>
</evidence>
<dbReference type="OrthoDB" id="9896970at2"/>
<name>A0A4D7QHN6_9HYPH</name>
<dbReference type="EMBL" id="CP039865">
    <property type="protein sequence ID" value="QCK85339.1"/>
    <property type="molecule type" value="Genomic_DNA"/>
</dbReference>
<protein>
    <submittedName>
        <fullName evidence="2">Uncharacterized protein</fullName>
    </submittedName>
</protein>
<dbReference type="Proteomes" id="UP000298588">
    <property type="component" value="Chromosome"/>
</dbReference>
<evidence type="ECO:0000313" key="2">
    <source>
        <dbReference type="EMBL" id="QCK85339.1"/>
    </source>
</evidence>
<keyword evidence="3" id="KW-1185">Reference proteome</keyword>
<proteinExistence type="predicted"/>
<sequence length="102" mass="10662">MSREIFSVTEPTDRTLPVTGLAFTALMLVAGAGIAFLLKAYPGLGEKVPGMLLLLIVAFPFDLAVNALAARGSVGPLTMNWRVGGFIAGALLQIGLTGYVLR</sequence>
<gene>
    <name evidence="2" type="ORF">E8L99_05905</name>
</gene>